<keyword evidence="7" id="KW-1185">Reference proteome</keyword>
<dbReference type="NCBIfam" id="TIGR01730">
    <property type="entry name" value="RND_mfp"/>
    <property type="match status" value="1"/>
</dbReference>
<dbReference type="PANTHER" id="PTHR30097:SF16">
    <property type="entry name" value="CATION EFFLUX SYSTEM (CZCB-LIKE)"/>
    <property type="match status" value="1"/>
</dbReference>
<dbReference type="EMBL" id="JAACYA010000002">
    <property type="protein sequence ID" value="MBK3333284.1"/>
    <property type="molecule type" value="Genomic_DNA"/>
</dbReference>
<keyword evidence="2" id="KW-0813">Transport</keyword>
<dbReference type="InterPro" id="IPR051909">
    <property type="entry name" value="MFP_Cation_Efflux"/>
</dbReference>
<evidence type="ECO:0000259" key="4">
    <source>
        <dbReference type="Pfam" id="PF25954"/>
    </source>
</evidence>
<dbReference type="Gene3D" id="2.40.50.100">
    <property type="match status" value="1"/>
</dbReference>
<evidence type="ECO:0000313" key="7">
    <source>
        <dbReference type="Proteomes" id="UP000772812"/>
    </source>
</evidence>
<dbReference type="InterPro" id="IPR058647">
    <property type="entry name" value="BSH_CzcB-like"/>
</dbReference>
<protein>
    <submittedName>
        <fullName evidence="6">Efflux RND transporter periplasmic adaptor subunit</fullName>
    </submittedName>
</protein>
<evidence type="ECO:0000313" key="6">
    <source>
        <dbReference type="EMBL" id="MBK3333284.1"/>
    </source>
</evidence>
<accession>A0ABS1GK30</accession>
<feature type="signal peptide" evidence="3">
    <location>
        <begin position="1"/>
        <end position="19"/>
    </location>
</feature>
<reference evidence="6 7" key="1">
    <citation type="journal article" date="2021" name="Syst. Appl. Microbiol.">
        <title>Persephonella atlantica sp. nov.: How to adapt to physico-chemical gradients in high temperature hydrothermal habitats.</title>
        <authorList>
            <person name="Francois D.X."/>
            <person name="Godfroy A."/>
            <person name="Mathien C."/>
            <person name="Aube J."/>
            <person name="Cathalot C."/>
            <person name="Lesongeur F."/>
            <person name="L'Haridon S."/>
            <person name="Philippon X."/>
            <person name="Roussel E.G."/>
        </authorList>
    </citation>
    <scope>NUCLEOTIDE SEQUENCE [LARGE SCALE GENOMIC DNA]</scope>
    <source>
        <strain evidence="6 7">MO1340</strain>
    </source>
</reference>
<feature type="chain" id="PRO_5046856949" evidence="3">
    <location>
        <begin position="20"/>
        <end position="362"/>
    </location>
</feature>
<dbReference type="Pfam" id="PF25973">
    <property type="entry name" value="BSH_CzcB"/>
    <property type="match status" value="1"/>
</dbReference>
<comment type="similarity">
    <text evidence="1">Belongs to the membrane fusion protein (MFP) (TC 8.A.1) family.</text>
</comment>
<dbReference type="InterPro" id="IPR006143">
    <property type="entry name" value="RND_pump_MFP"/>
</dbReference>
<comment type="caution">
    <text evidence="6">The sequence shown here is derived from an EMBL/GenBank/DDBJ whole genome shotgun (WGS) entry which is preliminary data.</text>
</comment>
<feature type="domain" description="CusB-like beta-barrel" evidence="4">
    <location>
        <begin position="213"/>
        <end position="287"/>
    </location>
</feature>
<feature type="domain" description="CzcB-like barrel-sandwich hybrid" evidence="5">
    <location>
        <begin position="74"/>
        <end position="208"/>
    </location>
</feature>
<dbReference type="Gene3D" id="2.40.420.20">
    <property type="match status" value="1"/>
</dbReference>
<dbReference type="SUPFAM" id="SSF111369">
    <property type="entry name" value="HlyD-like secretion proteins"/>
    <property type="match status" value="1"/>
</dbReference>
<proteinExistence type="inferred from homology"/>
<evidence type="ECO:0000256" key="2">
    <source>
        <dbReference type="ARBA" id="ARBA00022448"/>
    </source>
</evidence>
<sequence>MRKVITVLIAALISINAFAGGGHGHGEHLDEEFILTREVIDKLGIKWEKVSQREVSLKKRYPAVVKDDLTLSEAIYSPVEGVIKKLLVKEGDPVRKGQKLALIYSPEIKRLIAQIKLTEVQVKNLKAIYEREKELYNSEVIPYGRYFQAKVNYENALGKLKALKESLKAYGEIEGHLLILKSHIDGYVAKQNVVLGDSVDISKLIFKIHSHEKLWVVAMVPVEETVLFKKGMKVEVISPLGKTTGIVDFISHKVDPQTKRNDVRIIGDNSNDTLKPNMFVDVLLKKESIRGLFIPESAVVIKDGKYFAFIKDGEHVEPVELFLGQKIDGYYRVIDGLKEGDYIITEGTAFLKSRFLAETEGH</sequence>
<dbReference type="Gene3D" id="2.40.30.170">
    <property type="match status" value="1"/>
</dbReference>
<keyword evidence="3" id="KW-0732">Signal</keyword>
<dbReference type="RefSeq" id="WP_200674817.1">
    <property type="nucleotide sequence ID" value="NZ_JAACYA010000002.1"/>
</dbReference>
<gene>
    <name evidence="6" type="ORF">GWK41_09395</name>
</gene>
<name>A0ABS1GK30_9AQUI</name>
<dbReference type="InterPro" id="IPR058792">
    <property type="entry name" value="Beta-barrel_RND_2"/>
</dbReference>
<organism evidence="6 7">
    <name type="scientific">Persephonella atlantica</name>
    <dbReference type="NCBI Taxonomy" id="2699429"/>
    <lineage>
        <taxon>Bacteria</taxon>
        <taxon>Pseudomonadati</taxon>
        <taxon>Aquificota</taxon>
        <taxon>Aquificia</taxon>
        <taxon>Aquificales</taxon>
        <taxon>Hydrogenothermaceae</taxon>
        <taxon>Persephonella</taxon>
    </lineage>
</organism>
<evidence type="ECO:0000256" key="3">
    <source>
        <dbReference type="SAM" id="SignalP"/>
    </source>
</evidence>
<dbReference type="Pfam" id="PF25954">
    <property type="entry name" value="Beta-barrel_RND_2"/>
    <property type="match status" value="1"/>
</dbReference>
<dbReference type="PANTHER" id="PTHR30097">
    <property type="entry name" value="CATION EFFLUX SYSTEM PROTEIN CUSB"/>
    <property type="match status" value="1"/>
</dbReference>
<evidence type="ECO:0000259" key="5">
    <source>
        <dbReference type="Pfam" id="PF25973"/>
    </source>
</evidence>
<dbReference type="Proteomes" id="UP000772812">
    <property type="component" value="Unassembled WGS sequence"/>
</dbReference>
<evidence type="ECO:0000256" key="1">
    <source>
        <dbReference type="ARBA" id="ARBA00009477"/>
    </source>
</evidence>